<dbReference type="InterPro" id="IPR008166">
    <property type="entry name" value="Glyco_transf_92"/>
</dbReference>
<dbReference type="OrthoDB" id="1997677at2"/>
<evidence type="ECO:0000256" key="4">
    <source>
        <dbReference type="ARBA" id="ARBA00022692"/>
    </source>
</evidence>
<keyword evidence="3 7" id="KW-0808">Transferase</keyword>
<evidence type="ECO:0000256" key="5">
    <source>
        <dbReference type="ARBA" id="ARBA00022989"/>
    </source>
</evidence>
<comment type="subcellular location">
    <subcellularLocation>
        <location evidence="1">Membrane</location>
        <topology evidence="1">Single-pass membrane protein</topology>
    </subcellularLocation>
</comment>
<dbReference type="Gene3D" id="3.90.550.10">
    <property type="entry name" value="Spore Coat Polysaccharide Biosynthesis Protein SpsA, Chain A"/>
    <property type="match status" value="1"/>
</dbReference>
<sequence length="302" mass="35596">MLQKVKASVKKIIFFDLHRWINSKNLAKKTPSDFKNYLSAALMIKNEAEYLPEWLEYHLLVGVDKFYIYDNDSTDRLKDVLRPYIEAGIAEYIYYPKKQSQTYMCNDAIKKAQDETYWLAIIDTDEFIVPKNGLKISEILKNYESYPGVELNWLLYGDSGQTKKTEGLIIERFTHHAKLDEPRNRHVKTISNPRKVAYIPSPHNAVYFNKQRSVNTAKVENKLPFLKRVACFDQMYIAHYFTRSREEYFKRRKQGPATQGANLYGSEEIYRLQNKNDIEDLIMEKYVSIIKTNIALRMDNNK</sequence>
<keyword evidence="6" id="KW-0472">Membrane</keyword>
<gene>
    <name evidence="7" type="ORF">RT41_GL000191</name>
</gene>
<organism evidence="7 8">
    <name type="scientific">Lactococcus fujiensis JCM 16395</name>
    <dbReference type="NCBI Taxonomy" id="1291764"/>
    <lineage>
        <taxon>Bacteria</taxon>
        <taxon>Bacillati</taxon>
        <taxon>Bacillota</taxon>
        <taxon>Bacilli</taxon>
        <taxon>Lactobacillales</taxon>
        <taxon>Streptococcaceae</taxon>
        <taxon>Lactococcus</taxon>
    </lineage>
</organism>
<evidence type="ECO:0000256" key="1">
    <source>
        <dbReference type="ARBA" id="ARBA00004167"/>
    </source>
</evidence>
<dbReference type="GO" id="GO:0016757">
    <property type="term" value="F:glycosyltransferase activity"/>
    <property type="evidence" value="ECO:0007669"/>
    <property type="project" value="UniProtKB-KW"/>
</dbReference>
<evidence type="ECO:0000256" key="2">
    <source>
        <dbReference type="ARBA" id="ARBA00022676"/>
    </source>
</evidence>
<dbReference type="Pfam" id="PF01697">
    <property type="entry name" value="Glyco_transf_92"/>
    <property type="match status" value="1"/>
</dbReference>
<dbReference type="GO" id="GO:0016020">
    <property type="term" value="C:membrane"/>
    <property type="evidence" value="ECO:0007669"/>
    <property type="project" value="UniProtKB-SubCell"/>
</dbReference>
<evidence type="ECO:0000313" key="8">
    <source>
        <dbReference type="Proteomes" id="UP000218181"/>
    </source>
</evidence>
<dbReference type="RefSeq" id="WP_096816891.1">
    <property type="nucleotide sequence ID" value="NZ_JXJU01000001.1"/>
</dbReference>
<accession>A0A2A5RPR2</accession>
<reference evidence="7 8" key="1">
    <citation type="submission" date="2014-12" db="EMBL/GenBank/DDBJ databases">
        <title>Draft genome sequences of 10 type strains of Lactococcus.</title>
        <authorList>
            <person name="Sun Z."/>
            <person name="Zhong Z."/>
            <person name="Liu W."/>
            <person name="Zhang W."/>
            <person name="Zhang H."/>
        </authorList>
    </citation>
    <scope>NUCLEOTIDE SEQUENCE [LARGE SCALE GENOMIC DNA]</scope>
    <source>
        <strain evidence="7 8">JCM 16395</strain>
    </source>
</reference>
<evidence type="ECO:0000256" key="6">
    <source>
        <dbReference type="ARBA" id="ARBA00023136"/>
    </source>
</evidence>
<dbReference type="STRING" id="1291764.GCA_001311235_00312"/>
<dbReference type="SUPFAM" id="SSF53448">
    <property type="entry name" value="Nucleotide-diphospho-sugar transferases"/>
    <property type="match status" value="1"/>
</dbReference>
<name>A0A2A5RPR2_9LACT</name>
<protein>
    <submittedName>
        <fullName evidence="7">Glycosyltransferase</fullName>
    </submittedName>
</protein>
<evidence type="ECO:0000256" key="3">
    <source>
        <dbReference type="ARBA" id="ARBA00022679"/>
    </source>
</evidence>
<keyword evidence="8" id="KW-1185">Reference proteome</keyword>
<dbReference type="PANTHER" id="PTHR21461">
    <property type="entry name" value="GLYCOSYLTRANSFERASE FAMILY 92 PROTEIN"/>
    <property type="match status" value="1"/>
</dbReference>
<dbReference type="CDD" id="cd00761">
    <property type="entry name" value="Glyco_tranf_GTA_type"/>
    <property type="match status" value="1"/>
</dbReference>
<dbReference type="PANTHER" id="PTHR21461:SF69">
    <property type="entry name" value="GLYCOSYLTRANSFERASE FAMILY 92 PROTEIN"/>
    <property type="match status" value="1"/>
</dbReference>
<dbReference type="EMBL" id="JXJU01000001">
    <property type="protein sequence ID" value="PCS01427.1"/>
    <property type="molecule type" value="Genomic_DNA"/>
</dbReference>
<comment type="caution">
    <text evidence="7">The sequence shown here is derived from an EMBL/GenBank/DDBJ whole genome shotgun (WGS) entry which is preliminary data.</text>
</comment>
<evidence type="ECO:0000313" key="7">
    <source>
        <dbReference type="EMBL" id="PCS01427.1"/>
    </source>
</evidence>
<keyword evidence="5" id="KW-1133">Transmembrane helix</keyword>
<dbReference type="InterPro" id="IPR029044">
    <property type="entry name" value="Nucleotide-diphossugar_trans"/>
</dbReference>
<proteinExistence type="predicted"/>
<keyword evidence="2" id="KW-0328">Glycosyltransferase</keyword>
<dbReference type="GO" id="GO:0005737">
    <property type="term" value="C:cytoplasm"/>
    <property type="evidence" value="ECO:0007669"/>
    <property type="project" value="TreeGrafter"/>
</dbReference>
<dbReference type="Proteomes" id="UP000218181">
    <property type="component" value="Unassembled WGS sequence"/>
</dbReference>
<dbReference type="AlphaFoldDB" id="A0A2A5RPR2"/>
<keyword evidence="4" id="KW-0812">Transmembrane</keyword>